<dbReference type="Gene3D" id="3.40.50.720">
    <property type="entry name" value="NAD(P)-binding Rossmann-like Domain"/>
    <property type="match status" value="1"/>
</dbReference>
<dbReference type="EMBL" id="AP025314">
    <property type="protein sequence ID" value="BDD10709.1"/>
    <property type="molecule type" value="Genomic_DNA"/>
</dbReference>
<dbReference type="SUPFAM" id="SSF51735">
    <property type="entry name" value="NAD(P)-binding Rossmann-fold domains"/>
    <property type="match status" value="1"/>
</dbReference>
<dbReference type="NCBIfam" id="TIGR01777">
    <property type="entry name" value="yfcH"/>
    <property type="match status" value="1"/>
</dbReference>
<evidence type="ECO:0000313" key="4">
    <source>
        <dbReference type="EMBL" id="BDD10709.1"/>
    </source>
</evidence>
<evidence type="ECO:0000256" key="1">
    <source>
        <dbReference type="ARBA" id="ARBA00009353"/>
    </source>
</evidence>
<dbReference type="Proteomes" id="UP001348817">
    <property type="component" value="Chromosome"/>
</dbReference>
<dbReference type="Pfam" id="PF01370">
    <property type="entry name" value="Epimerase"/>
    <property type="match status" value="1"/>
</dbReference>
<dbReference type="RefSeq" id="WP_338392247.1">
    <property type="nucleotide sequence ID" value="NZ_AP025314.1"/>
</dbReference>
<dbReference type="PANTHER" id="PTHR11092">
    <property type="entry name" value="SUGAR NUCLEOTIDE EPIMERASE RELATED"/>
    <property type="match status" value="1"/>
</dbReference>
<sequence>MSKRVLITGGSGLVGRHLIRHCNNLGWDVSILSRKRKAVDGAKVFLWNPKKDFVEDGALDCDVLVHLAGAGVADARWTTGRKKEIMESRRLPALLLAKQIRENGQGPSSIISASGIGFYEPGDIFTLRNEQDPIGKGFLADVCKEWESSAQEMANAGKARLSILRIGLVMASDGGALEKMSQPIRYLAGTPLGTGKQPVSWIHVEDLCRMITWCAEKKLEGTFNAVAPEVETNLSLTKGIGKVLGKPVWPIGIPSFTLRLMLGEMADILLEGQAVSPEKIKGTGFSFLFPSMDAALKDLL</sequence>
<comment type="similarity">
    <text evidence="1">Belongs to the NAD(P)-dependent epimerase/dehydratase family. SDR39U1 subfamily.</text>
</comment>
<name>A0AAU9CEV9_9BACT</name>
<dbReference type="PANTHER" id="PTHR11092:SF0">
    <property type="entry name" value="EPIMERASE FAMILY PROTEIN SDR39U1"/>
    <property type="match status" value="1"/>
</dbReference>
<dbReference type="InterPro" id="IPR036291">
    <property type="entry name" value="NAD(P)-bd_dom_sf"/>
</dbReference>
<reference evidence="4 5" key="1">
    <citation type="submission" date="2021-12" db="EMBL/GenBank/DDBJ databases">
        <title>Genome sequencing of bacteria with rrn-lacking chromosome and rrn-plasmid.</title>
        <authorList>
            <person name="Anda M."/>
            <person name="Iwasaki W."/>
        </authorList>
    </citation>
    <scope>NUCLEOTIDE SEQUENCE [LARGE SCALE GENOMIC DNA]</scope>
    <source>
        <strain evidence="4 5">DSM 100852</strain>
    </source>
</reference>
<feature type="domain" description="NAD-dependent epimerase/dehydratase" evidence="2">
    <location>
        <begin position="5"/>
        <end position="218"/>
    </location>
</feature>
<organism evidence="4 5">
    <name type="scientific">Fulvitalea axinellae</name>
    <dbReference type="NCBI Taxonomy" id="1182444"/>
    <lineage>
        <taxon>Bacteria</taxon>
        <taxon>Pseudomonadati</taxon>
        <taxon>Bacteroidota</taxon>
        <taxon>Cytophagia</taxon>
        <taxon>Cytophagales</taxon>
        <taxon>Persicobacteraceae</taxon>
        <taxon>Fulvitalea</taxon>
    </lineage>
</organism>
<evidence type="ECO:0000313" key="5">
    <source>
        <dbReference type="Proteomes" id="UP001348817"/>
    </source>
</evidence>
<protein>
    <submittedName>
        <fullName evidence="4">NAD-dependent epimerase</fullName>
    </submittedName>
</protein>
<dbReference type="Pfam" id="PF08338">
    <property type="entry name" value="DUF1731"/>
    <property type="match status" value="1"/>
</dbReference>
<evidence type="ECO:0000259" key="2">
    <source>
        <dbReference type="Pfam" id="PF01370"/>
    </source>
</evidence>
<dbReference type="InterPro" id="IPR010099">
    <property type="entry name" value="SDR39U1"/>
</dbReference>
<dbReference type="InterPro" id="IPR001509">
    <property type="entry name" value="Epimerase_deHydtase"/>
</dbReference>
<accession>A0AAU9CEV9</accession>
<proteinExistence type="inferred from homology"/>
<keyword evidence="5" id="KW-1185">Reference proteome</keyword>
<dbReference type="KEGG" id="fax:FUAX_31410"/>
<gene>
    <name evidence="4" type="ORF">FUAX_31410</name>
</gene>
<evidence type="ECO:0000259" key="3">
    <source>
        <dbReference type="Pfam" id="PF08338"/>
    </source>
</evidence>
<dbReference type="InterPro" id="IPR013549">
    <property type="entry name" value="DUF1731"/>
</dbReference>
<feature type="domain" description="DUF1731" evidence="3">
    <location>
        <begin position="253"/>
        <end position="299"/>
    </location>
</feature>
<dbReference type="AlphaFoldDB" id="A0AAU9CEV9"/>